<dbReference type="STRING" id="1294142.CINTURNW_1004"/>
<dbReference type="AlphaFoldDB" id="U2Q6H5"/>
<dbReference type="GO" id="GO:0003677">
    <property type="term" value="F:DNA binding"/>
    <property type="evidence" value="ECO:0007669"/>
    <property type="project" value="InterPro"/>
</dbReference>
<evidence type="ECO:0000313" key="3">
    <source>
        <dbReference type="Proteomes" id="UP000016721"/>
    </source>
</evidence>
<organism evidence="2 3">
    <name type="scientific">Clostridium intestinale URNW</name>
    <dbReference type="NCBI Taxonomy" id="1294142"/>
    <lineage>
        <taxon>Bacteria</taxon>
        <taxon>Bacillati</taxon>
        <taxon>Bacillota</taxon>
        <taxon>Clostridia</taxon>
        <taxon>Eubacteriales</taxon>
        <taxon>Clostridiaceae</taxon>
        <taxon>Clostridium</taxon>
    </lineage>
</organism>
<dbReference type="RefSeq" id="WP_021801037.1">
    <property type="nucleotide sequence ID" value="NZ_KI273145.1"/>
</dbReference>
<dbReference type="SMART" id="SM00530">
    <property type="entry name" value="HTH_XRE"/>
    <property type="match status" value="1"/>
</dbReference>
<dbReference type="PATRIC" id="fig|1294142.3.peg.1003"/>
<dbReference type="Pfam" id="PF01381">
    <property type="entry name" value="HTH_3"/>
    <property type="match status" value="1"/>
</dbReference>
<accession>U2Q6H5</accession>
<dbReference type="SUPFAM" id="SSF47413">
    <property type="entry name" value="lambda repressor-like DNA-binding domains"/>
    <property type="match status" value="1"/>
</dbReference>
<name>U2Q6H5_9CLOT</name>
<protein>
    <submittedName>
        <fullName evidence="2">Transcriptional regulator</fullName>
    </submittedName>
</protein>
<dbReference type="eggNOG" id="ENOG502ZY2B">
    <property type="taxonomic scope" value="Bacteria"/>
</dbReference>
<dbReference type="InterPro" id="IPR001387">
    <property type="entry name" value="Cro/C1-type_HTH"/>
</dbReference>
<dbReference type="InterPro" id="IPR010982">
    <property type="entry name" value="Lambda_DNA-bd_dom_sf"/>
</dbReference>
<dbReference type="OrthoDB" id="1859224at2"/>
<keyword evidence="3" id="KW-1185">Reference proteome</keyword>
<dbReference type="EMBL" id="APJA01000009">
    <property type="protein sequence ID" value="ERK31764.1"/>
    <property type="molecule type" value="Genomic_DNA"/>
</dbReference>
<sequence length="66" mass="7634">MKITPIRLKRLNAGIELEEAVEKLGVSRSTVYKVEQGHLKPSRDLIRRMSKVYQCSTDEIFKALKM</sequence>
<evidence type="ECO:0000313" key="2">
    <source>
        <dbReference type="EMBL" id="ERK31764.1"/>
    </source>
</evidence>
<dbReference type="Gene3D" id="1.10.260.40">
    <property type="entry name" value="lambda repressor-like DNA-binding domains"/>
    <property type="match status" value="1"/>
</dbReference>
<proteinExistence type="predicted"/>
<evidence type="ECO:0000259" key="1">
    <source>
        <dbReference type="PROSITE" id="PS50943"/>
    </source>
</evidence>
<dbReference type="Proteomes" id="UP000016721">
    <property type="component" value="Unassembled WGS sequence"/>
</dbReference>
<comment type="caution">
    <text evidence="2">The sequence shown here is derived from an EMBL/GenBank/DDBJ whole genome shotgun (WGS) entry which is preliminary data.</text>
</comment>
<gene>
    <name evidence="2" type="ORF">CINTURNW_1004</name>
</gene>
<reference evidence="2 3" key="1">
    <citation type="journal article" date="2013" name="Genome Announc.">
        <title>Draft Genome Sequence of the Hydrogen- and Ethanol-Producing Bacterium Clostridium intestinale Strain URNW.</title>
        <authorList>
            <person name="Lal S."/>
            <person name="Ramachandran U."/>
            <person name="Zhang X."/>
            <person name="Sparling R."/>
            <person name="Levin D.B."/>
        </authorList>
    </citation>
    <scope>NUCLEOTIDE SEQUENCE [LARGE SCALE GENOMIC DNA]</scope>
    <source>
        <strain evidence="2 3">URNW</strain>
    </source>
</reference>
<dbReference type="HOGENOM" id="CLU_066192_44_5_9"/>
<feature type="domain" description="HTH cro/C1-type" evidence="1">
    <location>
        <begin position="6"/>
        <end position="60"/>
    </location>
</feature>
<dbReference type="CDD" id="cd00093">
    <property type="entry name" value="HTH_XRE"/>
    <property type="match status" value="1"/>
</dbReference>
<dbReference type="PROSITE" id="PS50943">
    <property type="entry name" value="HTH_CROC1"/>
    <property type="match status" value="1"/>
</dbReference>